<accession>A0ABT4XK48</accession>
<keyword evidence="3" id="KW-1185">Reference proteome</keyword>
<dbReference type="SUPFAM" id="SSF53335">
    <property type="entry name" value="S-adenosyl-L-methionine-dependent methyltransferases"/>
    <property type="match status" value="1"/>
</dbReference>
<sequence>MNTPDFDAIKSKQKLMWASGNYAKVGSTLQLSGELLCESMALSAGQTVLDVAAGNGNATLAAARRFCRVTSTDYVQDLLDQSMVRALSEGMEVNYQLADAENLPFADNRYDNVVSTFGVMFAPNQVKAAAELLRVCKPGGRIGLANWTPDSFIGQLFKIIGRYVPPPAGVSSPANWGAESFIEANFAPQAQNIAIQSRDFLFRYLSAEHWLEEFRTYYGPTHKAFNALASEQQVELANEILSLLEKCNVATDGTLIVPSTYLEVVITKKA</sequence>
<dbReference type="Gene3D" id="3.40.50.150">
    <property type="entry name" value="Vaccinia Virus protein VP39"/>
    <property type="match status" value="1"/>
</dbReference>
<evidence type="ECO:0000313" key="3">
    <source>
        <dbReference type="Proteomes" id="UP001212042"/>
    </source>
</evidence>
<dbReference type="InterPro" id="IPR029063">
    <property type="entry name" value="SAM-dependent_MTases_sf"/>
</dbReference>
<name>A0ABT4XK48_9PSED</name>
<dbReference type="RefSeq" id="WP_271349528.1">
    <property type="nucleotide sequence ID" value="NZ_JAQJZJ010000010.1"/>
</dbReference>
<gene>
    <name evidence="2" type="ORF">PH586_19650</name>
</gene>
<dbReference type="Pfam" id="PF08241">
    <property type="entry name" value="Methyltransf_11"/>
    <property type="match status" value="1"/>
</dbReference>
<protein>
    <submittedName>
        <fullName evidence="2">Class I SAM-dependent methyltransferase</fullName>
    </submittedName>
</protein>
<comment type="caution">
    <text evidence="2">The sequence shown here is derived from an EMBL/GenBank/DDBJ whole genome shotgun (WGS) entry which is preliminary data.</text>
</comment>
<keyword evidence="2" id="KW-0808">Transferase</keyword>
<feature type="domain" description="Methyltransferase type 11" evidence="1">
    <location>
        <begin position="49"/>
        <end position="142"/>
    </location>
</feature>
<dbReference type="InterPro" id="IPR013216">
    <property type="entry name" value="Methyltransf_11"/>
</dbReference>
<proteinExistence type="predicted"/>
<dbReference type="EMBL" id="JAQJZJ010000010">
    <property type="protein sequence ID" value="MDA7088600.1"/>
    <property type="molecule type" value="Genomic_DNA"/>
</dbReference>
<dbReference type="GO" id="GO:0008168">
    <property type="term" value="F:methyltransferase activity"/>
    <property type="evidence" value="ECO:0007669"/>
    <property type="project" value="UniProtKB-KW"/>
</dbReference>
<dbReference type="PANTHER" id="PTHR43591">
    <property type="entry name" value="METHYLTRANSFERASE"/>
    <property type="match status" value="1"/>
</dbReference>
<keyword evidence="2" id="KW-0489">Methyltransferase</keyword>
<dbReference type="GO" id="GO:0032259">
    <property type="term" value="P:methylation"/>
    <property type="evidence" value="ECO:0007669"/>
    <property type="project" value="UniProtKB-KW"/>
</dbReference>
<evidence type="ECO:0000313" key="2">
    <source>
        <dbReference type="EMBL" id="MDA7088600.1"/>
    </source>
</evidence>
<dbReference type="CDD" id="cd02440">
    <property type="entry name" value="AdoMet_MTases"/>
    <property type="match status" value="1"/>
</dbReference>
<dbReference type="Proteomes" id="UP001212042">
    <property type="component" value="Unassembled WGS sequence"/>
</dbReference>
<dbReference type="PANTHER" id="PTHR43591:SF24">
    <property type="entry name" value="2-METHOXY-6-POLYPRENYL-1,4-BENZOQUINOL METHYLASE, MITOCHONDRIAL"/>
    <property type="match status" value="1"/>
</dbReference>
<reference evidence="2 3" key="1">
    <citation type="submission" date="2023-01" db="EMBL/GenBank/DDBJ databases">
        <title>Pseudomonas SA3-5T sp. nov., isolated from tidal flat sediment.</title>
        <authorList>
            <person name="Kim H.S."/>
            <person name="Kim J.-S."/>
            <person name="Suh M.K."/>
            <person name="Eom M.K."/>
            <person name="Lee J.-S."/>
        </authorList>
    </citation>
    <scope>NUCLEOTIDE SEQUENCE [LARGE SCALE GENOMIC DNA]</scope>
    <source>
        <strain evidence="2 3">SA3-5</strain>
    </source>
</reference>
<evidence type="ECO:0000259" key="1">
    <source>
        <dbReference type="Pfam" id="PF08241"/>
    </source>
</evidence>
<organism evidence="2 3">
    <name type="scientific">Pseudomonas aestuarii</name>
    <dbReference type="NCBI Taxonomy" id="3018340"/>
    <lineage>
        <taxon>Bacteria</taxon>
        <taxon>Pseudomonadati</taxon>
        <taxon>Pseudomonadota</taxon>
        <taxon>Gammaproteobacteria</taxon>
        <taxon>Pseudomonadales</taxon>
        <taxon>Pseudomonadaceae</taxon>
        <taxon>Pseudomonas</taxon>
    </lineage>
</organism>